<feature type="signal peptide" evidence="2">
    <location>
        <begin position="1"/>
        <end position="23"/>
    </location>
</feature>
<protein>
    <recommendedName>
        <fullName evidence="3">Outer membrane protein beta-barrel domain-containing protein</fullName>
    </recommendedName>
</protein>
<dbReference type="AlphaFoldDB" id="A0A0H4T4X0"/>
<dbReference type="InterPro" id="IPR011250">
    <property type="entry name" value="OMP/PagP_B-barrel"/>
</dbReference>
<evidence type="ECO:0000256" key="1">
    <source>
        <dbReference type="ARBA" id="ARBA00022729"/>
    </source>
</evidence>
<dbReference type="InterPro" id="IPR027385">
    <property type="entry name" value="Beta-barrel_OMP"/>
</dbReference>
<dbReference type="SUPFAM" id="SSF56925">
    <property type="entry name" value="OMPA-like"/>
    <property type="match status" value="1"/>
</dbReference>
<dbReference type="EMBL" id="KT007003">
    <property type="protein sequence ID" value="AKQ02776.1"/>
    <property type="molecule type" value="Genomic_DNA"/>
</dbReference>
<keyword evidence="1 2" id="KW-0732">Signal</keyword>
<sequence length="178" mass="19236">MARVGRGFFLLLTGLLVTAAAQAQGRRMGMGRGMHLSAAVGANLPIGDLDRQAQTGFGIAIRSEMSESSGPWKVRGGIAFDMFSGKGAVDNYQYLSYFTLDLVHETSKTVYQYGGVGLYQSKTAVEDEARSESDFGFQGGVGVNFGKDRKTFLEFGLVDVITTGRTSVWFPVKIGIRL</sequence>
<feature type="domain" description="Outer membrane protein beta-barrel" evidence="3">
    <location>
        <begin position="9"/>
        <end position="155"/>
    </location>
</feature>
<evidence type="ECO:0000313" key="4">
    <source>
        <dbReference type="EMBL" id="AKQ02776.1"/>
    </source>
</evidence>
<accession>A0A0H4T4X0</accession>
<organism evidence="4">
    <name type="scientific">uncultured Gemmatimonadetes bacterium Rifle_16ft_4_minimus_37772</name>
    <dbReference type="NCBI Taxonomy" id="1665097"/>
    <lineage>
        <taxon>Bacteria</taxon>
        <taxon>Pseudomonadati</taxon>
        <taxon>Gemmatimonadota</taxon>
        <taxon>environmental samples</taxon>
    </lineage>
</organism>
<name>A0A0H4T4X0_9BACT</name>
<feature type="chain" id="PRO_5005209876" description="Outer membrane protein beta-barrel domain-containing protein" evidence="2">
    <location>
        <begin position="24"/>
        <end position="178"/>
    </location>
</feature>
<evidence type="ECO:0000256" key="2">
    <source>
        <dbReference type="SAM" id="SignalP"/>
    </source>
</evidence>
<reference evidence="4" key="1">
    <citation type="journal article" date="2015" name="ISME J.">
        <title>Aquifer environment selects for microbial species cohorts in sediment and groundwater.</title>
        <authorList>
            <person name="Hug L.A."/>
            <person name="Thomas B.C."/>
            <person name="Brown C.T."/>
            <person name="Frischkorn K.R."/>
            <person name="Williams K.H."/>
            <person name="Tringe S.G."/>
            <person name="Banfield J.F."/>
        </authorList>
    </citation>
    <scope>NUCLEOTIDE SEQUENCE</scope>
</reference>
<dbReference type="Pfam" id="PF13505">
    <property type="entry name" value="OMP_b-brl"/>
    <property type="match status" value="1"/>
</dbReference>
<proteinExistence type="predicted"/>
<evidence type="ECO:0000259" key="3">
    <source>
        <dbReference type="Pfam" id="PF13505"/>
    </source>
</evidence>